<name>A0A0E9RNK4_ANGAN</name>
<organism evidence="1">
    <name type="scientific">Anguilla anguilla</name>
    <name type="common">European freshwater eel</name>
    <name type="synonym">Muraena anguilla</name>
    <dbReference type="NCBI Taxonomy" id="7936"/>
    <lineage>
        <taxon>Eukaryota</taxon>
        <taxon>Metazoa</taxon>
        <taxon>Chordata</taxon>
        <taxon>Craniata</taxon>
        <taxon>Vertebrata</taxon>
        <taxon>Euteleostomi</taxon>
        <taxon>Actinopterygii</taxon>
        <taxon>Neopterygii</taxon>
        <taxon>Teleostei</taxon>
        <taxon>Anguilliformes</taxon>
        <taxon>Anguillidae</taxon>
        <taxon>Anguilla</taxon>
    </lineage>
</organism>
<reference evidence="1" key="1">
    <citation type="submission" date="2014-11" db="EMBL/GenBank/DDBJ databases">
        <authorList>
            <person name="Amaro Gonzalez C."/>
        </authorList>
    </citation>
    <scope>NUCLEOTIDE SEQUENCE</scope>
</reference>
<reference evidence="1" key="2">
    <citation type="journal article" date="2015" name="Fish Shellfish Immunol.">
        <title>Early steps in the European eel (Anguilla anguilla)-Vibrio vulnificus interaction in the gills: Role of the RtxA13 toxin.</title>
        <authorList>
            <person name="Callol A."/>
            <person name="Pajuelo D."/>
            <person name="Ebbesson L."/>
            <person name="Teles M."/>
            <person name="MacKenzie S."/>
            <person name="Amaro C."/>
        </authorList>
    </citation>
    <scope>NUCLEOTIDE SEQUENCE</scope>
</reference>
<proteinExistence type="predicted"/>
<evidence type="ECO:0000313" key="1">
    <source>
        <dbReference type="EMBL" id="JAH30005.1"/>
    </source>
</evidence>
<protein>
    <submittedName>
        <fullName evidence="1">Uncharacterized protein</fullName>
    </submittedName>
</protein>
<sequence>MKIKIFGCFHFNILHVCQYIPLSIFSQTPQSLPVAQFGTSWAGCWRFW</sequence>
<dbReference type="AlphaFoldDB" id="A0A0E9RNK4"/>
<dbReference type="EMBL" id="GBXM01078572">
    <property type="protein sequence ID" value="JAH30005.1"/>
    <property type="molecule type" value="Transcribed_RNA"/>
</dbReference>
<accession>A0A0E9RNK4</accession>